<reference evidence="2" key="1">
    <citation type="journal article" date="2021" name="PeerJ">
        <title>Extensive microbial diversity within the chicken gut microbiome revealed by metagenomics and culture.</title>
        <authorList>
            <person name="Gilroy R."/>
            <person name="Ravi A."/>
            <person name="Getino M."/>
            <person name="Pursley I."/>
            <person name="Horton D.L."/>
            <person name="Alikhan N.F."/>
            <person name="Baker D."/>
            <person name="Gharbi K."/>
            <person name="Hall N."/>
            <person name="Watson M."/>
            <person name="Adriaenssens E.M."/>
            <person name="Foster-Nyarko E."/>
            <person name="Jarju S."/>
            <person name="Secka A."/>
            <person name="Antonio M."/>
            <person name="Oren A."/>
            <person name="Chaudhuri R.R."/>
            <person name="La Ragione R."/>
            <person name="Hildebrand F."/>
            <person name="Pallen M.J."/>
        </authorList>
    </citation>
    <scope>NUCLEOTIDE SEQUENCE</scope>
    <source>
        <strain evidence="2">CHK156-179</strain>
    </source>
</reference>
<name>A0A9D2H113_9FIRM</name>
<gene>
    <name evidence="2" type="ORF">H9797_00090</name>
</gene>
<dbReference type="EMBL" id="DXAJ01000001">
    <property type="protein sequence ID" value="HJA01766.1"/>
    <property type="molecule type" value="Genomic_DNA"/>
</dbReference>
<protein>
    <submittedName>
        <fullName evidence="2">Uncharacterized protein</fullName>
    </submittedName>
</protein>
<sequence>MLLSTAQEAAARPQSGRAAEGVTPNIQPTVEGKSTHGWAISTARRWNFGKERAKMKARNAETIRKYPTIRSFL</sequence>
<dbReference type="AlphaFoldDB" id="A0A9D2H113"/>
<evidence type="ECO:0000313" key="2">
    <source>
        <dbReference type="EMBL" id="HJA01766.1"/>
    </source>
</evidence>
<comment type="caution">
    <text evidence="2">The sequence shown here is derived from an EMBL/GenBank/DDBJ whole genome shotgun (WGS) entry which is preliminary data.</text>
</comment>
<feature type="region of interest" description="Disordered" evidence="1">
    <location>
        <begin position="1"/>
        <end position="36"/>
    </location>
</feature>
<reference evidence="2" key="2">
    <citation type="submission" date="2021-04" db="EMBL/GenBank/DDBJ databases">
        <authorList>
            <person name="Gilroy R."/>
        </authorList>
    </citation>
    <scope>NUCLEOTIDE SEQUENCE</scope>
    <source>
        <strain evidence="2">CHK156-179</strain>
    </source>
</reference>
<evidence type="ECO:0000313" key="3">
    <source>
        <dbReference type="Proteomes" id="UP000824221"/>
    </source>
</evidence>
<dbReference type="Proteomes" id="UP000824221">
    <property type="component" value="Unassembled WGS sequence"/>
</dbReference>
<proteinExistence type="predicted"/>
<accession>A0A9D2H113</accession>
<organism evidence="2 3">
    <name type="scientific">Candidatus Gallimonas gallistercoris</name>
    <dbReference type="NCBI Taxonomy" id="2838602"/>
    <lineage>
        <taxon>Bacteria</taxon>
        <taxon>Bacillati</taxon>
        <taxon>Bacillota</taxon>
        <taxon>Clostridia</taxon>
        <taxon>Candidatus Gallimonas</taxon>
    </lineage>
</organism>
<evidence type="ECO:0000256" key="1">
    <source>
        <dbReference type="SAM" id="MobiDB-lite"/>
    </source>
</evidence>